<accession>A0ABT8R8N4</accession>
<keyword evidence="9" id="KW-1185">Reference proteome</keyword>
<dbReference type="InterPro" id="IPR001179">
    <property type="entry name" value="PPIase_FKBP_dom"/>
</dbReference>
<evidence type="ECO:0000313" key="9">
    <source>
        <dbReference type="Proteomes" id="UP001168528"/>
    </source>
</evidence>
<organism evidence="8 9">
    <name type="scientific">Rhodocytophaga aerolata</name>
    <dbReference type="NCBI Taxonomy" id="455078"/>
    <lineage>
        <taxon>Bacteria</taxon>
        <taxon>Pseudomonadati</taxon>
        <taxon>Bacteroidota</taxon>
        <taxon>Cytophagia</taxon>
        <taxon>Cytophagales</taxon>
        <taxon>Rhodocytophagaceae</taxon>
        <taxon>Rhodocytophaga</taxon>
    </lineage>
</organism>
<evidence type="ECO:0000256" key="1">
    <source>
        <dbReference type="ARBA" id="ARBA00000971"/>
    </source>
</evidence>
<dbReference type="PANTHER" id="PTHR43811:SF19">
    <property type="entry name" value="39 KDA FK506-BINDING NUCLEAR PROTEIN"/>
    <property type="match status" value="1"/>
</dbReference>
<dbReference type="Gene3D" id="3.10.50.40">
    <property type="match status" value="1"/>
</dbReference>
<dbReference type="InterPro" id="IPR000774">
    <property type="entry name" value="PPIase_FKBP_N"/>
</dbReference>
<dbReference type="SUPFAM" id="SSF54534">
    <property type="entry name" value="FKBP-like"/>
    <property type="match status" value="1"/>
</dbReference>
<evidence type="ECO:0000256" key="2">
    <source>
        <dbReference type="ARBA" id="ARBA00006577"/>
    </source>
</evidence>
<comment type="caution">
    <text evidence="8">The sequence shown here is derived from an EMBL/GenBank/DDBJ whole genome shotgun (WGS) entry which is preliminary data.</text>
</comment>
<dbReference type="GO" id="GO:0003755">
    <property type="term" value="F:peptidyl-prolyl cis-trans isomerase activity"/>
    <property type="evidence" value="ECO:0007669"/>
    <property type="project" value="UniProtKB-EC"/>
</dbReference>
<sequence length="159" mass="17534">MLASRFVIYCLLFFGLIDLSCSGNNQEAYDAHKKENEDFLKENASKEGVKTLPSGLQYIVLKEGYGSSPELTESVTVHYHGTLIDGTIFDSSIDKGQPLTFTVNQVIPGWQEALQLMPQGAKWRVFIPSNLGYGQRGAGSKIKPNSVLIFDMELISING</sequence>
<protein>
    <recommendedName>
        <fullName evidence="6">Peptidyl-prolyl cis-trans isomerase</fullName>
        <ecNumber evidence="6">5.2.1.8</ecNumber>
    </recommendedName>
</protein>
<dbReference type="EMBL" id="JAUKPO010000009">
    <property type="protein sequence ID" value="MDO1448061.1"/>
    <property type="molecule type" value="Genomic_DNA"/>
</dbReference>
<dbReference type="PANTHER" id="PTHR43811">
    <property type="entry name" value="FKBP-TYPE PEPTIDYL-PROLYL CIS-TRANS ISOMERASE FKPA"/>
    <property type="match status" value="1"/>
</dbReference>
<evidence type="ECO:0000313" key="8">
    <source>
        <dbReference type="EMBL" id="MDO1448061.1"/>
    </source>
</evidence>
<comment type="similarity">
    <text evidence="2 6">Belongs to the FKBP-type PPIase family.</text>
</comment>
<evidence type="ECO:0000256" key="6">
    <source>
        <dbReference type="RuleBase" id="RU003915"/>
    </source>
</evidence>
<dbReference type="Pfam" id="PF01346">
    <property type="entry name" value="FKBP_N"/>
    <property type="match status" value="1"/>
</dbReference>
<dbReference type="PROSITE" id="PS50059">
    <property type="entry name" value="FKBP_PPIASE"/>
    <property type="match status" value="1"/>
</dbReference>
<feature type="domain" description="PPIase FKBP-type" evidence="7">
    <location>
        <begin position="72"/>
        <end position="158"/>
    </location>
</feature>
<name>A0ABT8R8N4_9BACT</name>
<keyword evidence="3 5" id="KW-0697">Rotamase</keyword>
<dbReference type="InterPro" id="IPR046357">
    <property type="entry name" value="PPIase_dom_sf"/>
</dbReference>
<dbReference type="EC" id="5.2.1.8" evidence="6"/>
<reference evidence="8" key="1">
    <citation type="submission" date="2023-07" db="EMBL/GenBank/DDBJ databases">
        <title>The genome sequence of Rhodocytophaga aerolata KACC 12507.</title>
        <authorList>
            <person name="Zhang X."/>
        </authorList>
    </citation>
    <scope>NUCLEOTIDE SEQUENCE</scope>
    <source>
        <strain evidence="8">KACC 12507</strain>
    </source>
</reference>
<keyword evidence="4 5" id="KW-0413">Isomerase</keyword>
<comment type="catalytic activity">
    <reaction evidence="1 5 6">
        <text>[protein]-peptidylproline (omega=180) = [protein]-peptidylproline (omega=0)</text>
        <dbReference type="Rhea" id="RHEA:16237"/>
        <dbReference type="Rhea" id="RHEA-COMP:10747"/>
        <dbReference type="Rhea" id="RHEA-COMP:10748"/>
        <dbReference type="ChEBI" id="CHEBI:83833"/>
        <dbReference type="ChEBI" id="CHEBI:83834"/>
        <dbReference type="EC" id="5.2.1.8"/>
    </reaction>
</comment>
<evidence type="ECO:0000259" key="7">
    <source>
        <dbReference type="PROSITE" id="PS50059"/>
    </source>
</evidence>
<dbReference type="Proteomes" id="UP001168528">
    <property type="component" value="Unassembled WGS sequence"/>
</dbReference>
<evidence type="ECO:0000256" key="5">
    <source>
        <dbReference type="PROSITE-ProRule" id="PRU00277"/>
    </source>
</evidence>
<proteinExistence type="inferred from homology"/>
<evidence type="ECO:0000256" key="4">
    <source>
        <dbReference type="ARBA" id="ARBA00023235"/>
    </source>
</evidence>
<evidence type="ECO:0000256" key="3">
    <source>
        <dbReference type="ARBA" id="ARBA00023110"/>
    </source>
</evidence>
<dbReference type="RefSeq" id="WP_302038866.1">
    <property type="nucleotide sequence ID" value="NZ_JAUKPO010000009.1"/>
</dbReference>
<dbReference type="Pfam" id="PF00254">
    <property type="entry name" value="FKBP_C"/>
    <property type="match status" value="1"/>
</dbReference>
<gene>
    <name evidence="8" type="ORF">Q0590_17440</name>
</gene>